<dbReference type="AlphaFoldDB" id="A0A0B6Y959"/>
<sequence length="60" mass="6723">MTETSVPLPSLSVQSDHHITSSTCPKWPSRFHHYLLKMTIKLPAVPALNDYQITSSTCPK</sequence>
<gene>
    <name evidence="2" type="primary">ORF14905</name>
</gene>
<name>A0A0B6Y959_9EUPU</name>
<reference evidence="2" key="1">
    <citation type="submission" date="2014-12" db="EMBL/GenBank/DDBJ databases">
        <title>Insight into the proteome of Arion vulgaris.</title>
        <authorList>
            <person name="Aradska J."/>
            <person name="Bulat T."/>
            <person name="Smidak R."/>
            <person name="Sarate P."/>
            <person name="Gangsoo J."/>
            <person name="Sialana F."/>
            <person name="Bilban M."/>
            <person name="Lubec G."/>
        </authorList>
    </citation>
    <scope>NUCLEOTIDE SEQUENCE</scope>
    <source>
        <tissue evidence="2">Skin</tissue>
    </source>
</reference>
<dbReference type="EMBL" id="HACG01005080">
    <property type="protein sequence ID" value="CEK51945.1"/>
    <property type="molecule type" value="Transcribed_RNA"/>
</dbReference>
<evidence type="ECO:0000256" key="1">
    <source>
        <dbReference type="SAM" id="MobiDB-lite"/>
    </source>
</evidence>
<proteinExistence type="predicted"/>
<protein>
    <submittedName>
        <fullName evidence="2">Uncharacterized protein</fullName>
    </submittedName>
</protein>
<feature type="non-terminal residue" evidence="2">
    <location>
        <position position="60"/>
    </location>
</feature>
<accession>A0A0B6Y959</accession>
<feature type="region of interest" description="Disordered" evidence="1">
    <location>
        <begin position="1"/>
        <end position="21"/>
    </location>
</feature>
<organism evidence="2">
    <name type="scientific">Arion vulgaris</name>
    <dbReference type="NCBI Taxonomy" id="1028688"/>
    <lineage>
        <taxon>Eukaryota</taxon>
        <taxon>Metazoa</taxon>
        <taxon>Spiralia</taxon>
        <taxon>Lophotrochozoa</taxon>
        <taxon>Mollusca</taxon>
        <taxon>Gastropoda</taxon>
        <taxon>Heterobranchia</taxon>
        <taxon>Euthyneura</taxon>
        <taxon>Panpulmonata</taxon>
        <taxon>Eupulmonata</taxon>
        <taxon>Stylommatophora</taxon>
        <taxon>Helicina</taxon>
        <taxon>Arionoidea</taxon>
        <taxon>Arionidae</taxon>
        <taxon>Arion</taxon>
    </lineage>
</organism>
<evidence type="ECO:0000313" key="2">
    <source>
        <dbReference type="EMBL" id="CEK51945.1"/>
    </source>
</evidence>